<comment type="catalytic activity">
    <reaction evidence="1">
        <text>Hydrolysis of alkylated DNA, releasing 3-methyladenine, 3-methylguanine, 7-methylguanine and 7-methyladenine.</text>
        <dbReference type="EC" id="3.2.2.21"/>
    </reaction>
</comment>
<keyword evidence="4" id="KW-0489">Methyltransferase</keyword>
<dbReference type="Pfam" id="PF12833">
    <property type="entry name" value="HTH_18"/>
    <property type="match status" value="1"/>
</dbReference>
<evidence type="ECO:0000256" key="8">
    <source>
        <dbReference type="ARBA" id="ARBA00022833"/>
    </source>
</evidence>
<reference evidence="15" key="1">
    <citation type="submission" date="2022-10" db="EMBL/GenBank/DDBJ databases">
        <title>Streptomyces beihaiensis sp. nov., a chitin degrading actinobacterium, isolated from shrimp pond soil.</title>
        <authorList>
            <person name="Xie J."/>
            <person name="Shen N."/>
        </authorList>
    </citation>
    <scope>NUCLEOTIDE SEQUENCE</scope>
    <source>
        <strain evidence="15">GXMU-J5</strain>
    </source>
</reference>
<dbReference type="EMBL" id="JAPHNL010000020">
    <property type="protein sequence ID" value="MCX3058795.1"/>
    <property type="molecule type" value="Genomic_DNA"/>
</dbReference>
<dbReference type="InterPro" id="IPR018062">
    <property type="entry name" value="HTH_AraC-typ_CS"/>
</dbReference>
<evidence type="ECO:0000256" key="7">
    <source>
        <dbReference type="ARBA" id="ARBA00022763"/>
    </source>
</evidence>
<evidence type="ECO:0000256" key="11">
    <source>
        <dbReference type="ARBA" id="ARBA00023159"/>
    </source>
</evidence>
<dbReference type="Proteomes" id="UP001163064">
    <property type="component" value="Unassembled WGS sequence"/>
</dbReference>
<dbReference type="SUPFAM" id="SSF55945">
    <property type="entry name" value="TATA-box binding protein-like"/>
    <property type="match status" value="1"/>
</dbReference>
<keyword evidence="10" id="KW-0238">DNA-binding</keyword>
<comment type="caution">
    <text evidence="15">The sequence shown here is derived from an EMBL/GenBank/DDBJ whole genome shotgun (WGS) entry which is preliminary data.</text>
</comment>
<dbReference type="InterPro" id="IPR009057">
    <property type="entry name" value="Homeodomain-like_sf"/>
</dbReference>
<proteinExistence type="predicted"/>
<dbReference type="RefSeq" id="WP_266596098.1">
    <property type="nucleotide sequence ID" value="NZ_JAPHNL010000020.1"/>
</dbReference>
<evidence type="ECO:0000313" key="16">
    <source>
        <dbReference type="Proteomes" id="UP001163064"/>
    </source>
</evidence>
<evidence type="ECO:0000256" key="9">
    <source>
        <dbReference type="ARBA" id="ARBA00023015"/>
    </source>
</evidence>
<dbReference type="SMART" id="SM00342">
    <property type="entry name" value="HTH_ARAC"/>
    <property type="match status" value="1"/>
</dbReference>
<evidence type="ECO:0000256" key="5">
    <source>
        <dbReference type="ARBA" id="ARBA00022679"/>
    </source>
</evidence>
<dbReference type="SMART" id="SM00478">
    <property type="entry name" value="ENDO3c"/>
    <property type="match status" value="1"/>
</dbReference>
<keyword evidence="16" id="KW-1185">Reference proteome</keyword>
<gene>
    <name evidence="15" type="ORF">OFY01_03220</name>
</gene>
<name>A0ABT3TRS1_9ACTN</name>
<evidence type="ECO:0000256" key="13">
    <source>
        <dbReference type="ARBA" id="ARBA00023204"/>
    </source>
</evidence>
<dbReference type="InterPro" id="IPR023170">
    <property type="entry name" value="HhH_base_excis_C"/>
</dbReference>
<dbReference type="PANTHER" id="PTHR43003:SF13">
    <property type="entry name" value="DNA-3-METHYLADENINE GLYCOSYLASE 2"/>
    <property type="match status" value="1"/>
</dbReference>
<dbReference type="InterPro" id="IPR037046">
    <property type="entry name" value="AlkA_N_sf"/>
</dbReference>
<dbReference type="EC" id="3.2.2.21" evidence="3"/>
<dbReference type="InterPro" id="IPR011257">
    <property type="entry name" value="DNA_glycosylase"/>
</dbReference>
<keyword evidence="5" id="KW-0808">Transferase</keyword>
<dbReference type="InterPro" id="IPR035451">
    <property type="entry name" value="Ada-like_dom_sf"/>
</dbReference>
<evidence type="ECO:0000256" key="4">
    <source>
        <dbReference type="ARBA" id="ARBA00022603"/>
    </source>
</evidence>
<dbReference type="Gene3D" id="3.30.310.20">
    <property type="entry name" value="DNA-3-methyladenine glycosylase AlkA, N-terminal domain"/>
    <property type="match status" value="1"/>
</dbReference>
<dbReference type="Pfam" id="PF02805">
    <property type="entry name" value="Ada_Zn_binding"/>
    <property type="match status" value="1"/>
</dbReference>
<keyword evidence="12" id="KW-0804">Transcription</keyword>
<dbReference type="InterPro" id="IPR051912">
    <property type="entry name" value="Alkylbase_DNA_Glycosylase/TA"/>
</dbReference>
<evidence type="ECO:0000256" key="3">
    <source>
        <dbReference type="ARBA" id="ARBA00012000"/>
    </source>
</evidence>
<dbReference type="InterPro" id="IPR003265">
    <property type="entry name" value="HhH-GPD_domain"/>
</dbReference>
<dbReference type="InterPro" id="IPR004026">
    <property type="entry name" value="Ada_DNA_repair_Zn-bd"/>
</dbReference>
<evidence type="ECO:0000256" key="6">
    <source>
        <dbReference type="ARBA" id="ARBA00022723"/>
    </source>
</evidence>
<dbReference type="InterPro" id="IPR018060">
    <property type="entry name" value="HTH_AraC"/>
</dbReference>
<evidence type="ECO:0000256" key="12">
    <source>
        <dbReference type="ARBA" id="ARBA00023163"/>
    </source>
</evidence>
<keyword evidence="6" id="KW-0479">Metal-binding</keyword>
<accession>A0ABT3TRS1</accession>
<evidence type="ECO:0000256" key="10">
    <source>
        <dbReference type="ARBA" id="ARBA00023125"/>
    </source>
</evidence>
<keyword evidence="9" id="KW-0805">Transcription regulation</keyword>
<sequence length="495" mass="53542">MYTDTERCVRAVQAKDTRFDGVFFTAVLTTRVYCRPGCPAVPPKPANMVFHASAAACQQAGFRACKRCRPDSTPGSPEWNRRADLTARAMRLIGDGVVDREGVPGLARRLGYSARQIERQLNAELGAGPLALARAQRAHTARLLIETTGLPLADVAFAAGFASVRTFNDTVREVFALTPGELRARAPKERAGRTARSSPAPGALTLRLPFRAPLNPDNLFGHLVATAVPGVEEWRDGAYRRTLRLPYGHGIVALTPNPGHIGCRLTLTDQRDLTVAISRCRRMLDLDADPVAVDDQLRADAQLAPLVDKAPGRRVPRTVDEAEFAVRAVLGQQVSTAAARTHAARLVLAHGEPVEDPEGGLTHLFPAPDALAALDPESLALPRARRTTLTTLVRELAGGTLALGPESDWDEARARLAELPGFGPWTVEVIAMRALGDPDAFLPTDLGMRRAARHLGLPHTPAALTARAAAWRPWRAYAVQYLWATDSHPINFLPA</sequence>
<dbReference type="Gene3D" id="1.10.340.30">
    <property type="entry name" value="Hypothetical protein, domain 2"/>
    <property type="match status" value="1"/>
</dbReference>
<comment type="cofactor">
    <cofactor evidence="2">
        <name>Zn(2+)</name>
        <dbReference type="ChEBI" id="CHEBI:29105"/>
    </cofactor>
</comment>
<feature type="domain" description="HTH araC/xylS-type" evidence="14">
    <location>
        <begin position="87"/>
        <end position="185"/>
    </location>
</feature>
<keyword evidence="7" id="KW-0227">DNA damage</keyword>
<dbReference type="SUPFAM" id="SSF48150">
    <property type="entry name" value="DNA-glycosylase"/>
    <property type="match status" value="1"/>
</dbReference>
<dbReference type="SUPFAM" id="SSF46689">
    <property type="entry name" value="Homeodomain-like"/>
    <property type="match status" value="1"/>
</dbReference>
<keyword evidence="8" id="KW-0862">Zinc</keyword>
<dbReference type="Gene3D" id="1.10.1670.10">
    <property type="entry name" value="Helix-hairpin-Helix base-excision DNA repair enzymes (C-terminal)"/>
    <property type="match status" value="1"/>
</dbReference>
<keyword evidence="13" id="KW-0234">DNA repair</keyword>
<dbReference type="PANTHER" id="PTHR43003">
    <property type="entry name" value="DNA-3-METHYLADENINE GLYCOSYLASE"/>
    <property type="match status" value="1"/>
</dbReference>
<dbReference type="InterPro" id="IPR010316">
    <property type="entry name" value="AlkA_N"/>
</dbReference>
<dbReference type="PROSITE" id="PS01124">
    <property type="entry name" value="HTH_ARAC_FAMILY_2"/>
    <property type="match status" value="1"/>
</dbReference>
<evidence type="ECO:0000313" key="15">
    <source>
        <dbReference type="EMBL" id="MCX3058795.1"/>
    </source>
</evidence>
<dbReference type="Gene3D" id="1.10.10.60">
    <property type="entry name" value="Homeodomain-like"/>
    <property type="match status" value="1"/>
</dbReference>
<dbReference type="SUPFAM" id="SSF57884">
    <property type="entry name" value="Ada DNA repair protein, N-terminal domain (N-Ada 10)"/>
    <property type="match status" value="1"/>
</dbReference>
<protein>
    <recommendedName>
        <fullName evidence="3">DNA-3-methyladenine glycosylase II</fullName>
        <ecNumber evidence="3">3.2.2.21</ecNumber>
    </recommendedName>
</protein>
<dbReference type="SMART" id="SM01009">
    <property type="entry name" value="AlkA_N"/>
    <property type="match status" value="1"/>
</dbReference>
<dbReference type="Pfam" id="PF06029">
    <property type="entry name" value="AlkA_N"/>
    <property type="match status" value="1"/>
</dbReference>
<dbReference type="CDD" id="cd00056">
    <property type="entry name" value="ENDO3c"/>
    <property type="match status" value="1"/>
</dbReference>
<keyword evidence="11" id="KW-0010">Activator</keyword>
<organism evidence="15 16">
    <name type="scientific">Streptomyces beihaiensis</name>
    <dbReference type="NCBI Taxonomy" id="2984495"/>
    <lineage>
        <taxon>Bacteria</taxon>
        <taxon>Bacillati</taxon>
        <taxon>Actinomycetota</taxon>
        <taxon>Actinomycetes</taxon>
        <taxon>Kitasatosporales</taxon>
        <taxon>Streptomycetaceae</taxon>
        <taxon>Streptomyces</taxon>
    </lineage>
</organism>
<evidence type="ECO:0000259" key="14">
    <source>
        <dbReference type="PROSITE" id="PS01124"/>
    </source>
</evidence>
<dbReference type="PROSITE" id="PS00041">
    <property type="entry name" value="HTH_ARAC_FAMILY_1"/>
    <property type="match status" value="1"/>
</dbReference>
<dbReference type="Gene3D" id="3.40.10.10">
    <property type="entry name" value="DNA Methylphosphotriester Repair Domain"/>
    <property type="match status" value="1"/>
</dbReference>
<evidence type="ECO:0000256" key="2">
    <source>
        <dbReference type="ARBA" id="ARBA00001947"/>
    </source>
</evidence>
<evidence type="ECO:0000256" key="1">
    <source>
        <dbReference type="ARBA" id="ARBA00000086"/>
    </source>
</evidence>